<dbReference type="NCBIfam" id="TIGR01643">
    <property type="entry name" value="YD_repeat_2x"/>
    <property type="match status" value="3"/>
</dbReference>
<gene>
    <name evidence="5" type="ORF">AZI87_16350</name>
</gene>
<dbReference type="InterPro" id="IPR050708">
    <property type="entry name" value="T6SS_VgrG/RHS"/>
</dbReference>
<keyword evidence="3" id="KW-0732">Signal</keyword>
<sequence length="1296" mass="140742">MFRLLISLVVLSIGFRVNSAVASSCEEDKQKAIAKAKSECAGSGCYPQGDPCWQYDGIVFEKIAGSPVNAYSMVCLVTFSYQNGTTFTSRSGKGGISDCENYSKVHVKQASTNQYNPKQICGSIVGVENQTLGEKIPLVGASFSLHYSTALSKGRIGDYIVESEVAGPVPRDYLTSFNYEVFDGSTSILNQTFINTPNQTFSFTWNGLDLSSNPVFGPKKFNINRTEISPSGSVTYPGEFTLGNFDAYEIGLGGWLPSNYHLYSHSTQKLYSSDGSVRDVVAQAFGALHYVAEIDGSVVYFFDSSGRQVSIKSGFLGYTMYAFNYDSQGRLTSVVEPFGKTTTFNRNLLGELTSITAPNGIVTAINLDSNGFISSVTNPNSEVYNLINNTAGLLISFQKPGGQINTFSYDLKGNLIKDTHSGGYFFDLVKSLTPAYPIDIRVVSSMGRAVRTYGSGDGKEVNRIVLRPAGGSEEYKYSSTATTAEETIVDRGVRQYTTSSRDARFGGTANRLESLEKTYQNGGTKRLDRSYNISLSNPADPFSISNYSSTHVFDSSIASTVTTNYDPITKRFTSTTQSGNSHYFEIDSYERPTLIKAGTQESILFAYTNEKLSSVTQGGRVTQLAYNTDGYISSVTNALNESTGFIYDSAGRVTSQVLADSRVVVFGYDLNGRVSSITPPGRSPHYFNINLNEMPSSYNPPVLSGVTNVDTTYTYNNDKQLTQIVKPSGVTVNLNYSSSNGRLQSYVTSEGTYGISIDSTTGLPSSISVPNGQNVSISYNGTKPASVWSDDSIGGSYVSIGYIPTYRKGDQLYSDEIYLGGTQEKVYYTHNADRKLETAGSLTLNYSTPNGYLSGTSIGASPNIVTDTLGYSSFGELTAYDAQYGGTSLYSYTLTRDDLGRVSSKTETLDGVSQTFEYDYDSVGRLIEVKKNSIIQSTYGYDTNNNRVSGNVGSQTITASYDAQDRITSYNVFTYVHNTNGEMISKTNTLTGETTTFTYDSFGNTKTVTLPNSDVISYYYDGLFRRVAKKVNSTLIKRWVYMDQLRVAAELDGAGNLQKRFVYASKSNVPDYMVMSGSSYRIVSDSLGSPRLVVKVSDGSVLQKVTYDEFGRVLSDTNSGAIPFKFAGGLYDEDTHLIRFGARDYDPSIGRWLSKDPILFLAGDSNVFGYVAQDPVNSIDPSGLYEICTTPLGGFSSEFGPVYHQYLCANGVCGGQTRSGNAISSAGVDSNDPAPGSTGVKCKEGPKHRQGCMDQCVADAIGGSRPQYSVINVGGANCQKWVSDTVERCSAQCNRN</sequence>
<dbReference type="RefSeq" id="WP_063209238.1">
    <property type="nucleotide sequence ID" value="NZ_LUKD01000008.1"/>
</dbReference>
<dbReference type="EMBL" id="LUKD01000008">
    <property type="protein sequence ID" value="KYG62841.1"/>
    <property type="molecule type" value="Genomic_DNA"/>
</dbReference>
<feature type="chain" id="PRO_5007834126" description="Teneurin-like YD-shell domain-containing protein" evidence="3">
    <location>
        <begin position="23"/>
        <end position="1296"/>
    </location>
</feature>
<dbReference type="Proteomes" id="UP000075799">
    <property type="component" value="Unassembled WGS sequence"/>
</dbReference>
<keyword evidence="1" id="KW-0677">Repeat</keyword>
<feature type="region of interest" description="Disordered" evidence="2">
    <location>
        <begin position="1224"/>
        <end position="1245"/>
    </location>
</feature>
<dbReference type="OrthoDB" id="5290774at2"/>
<evidence type="ECO:0000313" key="6">
    <source>
        <dbReference type="Proteomes" id="UP000075799"/>
    </source>
</evidence>
<reference evidence="5 6" key="1">
    <citation type="submission" date="2016-03" db="EMBL/GenBank/DDBJ databases">
        <authorList>
            <person name="Ploux O."/>
        </authorList>
    </citation>
    <scope>NUCLEOTIDE SEQUENCE [LARGE SCALE GENOMIC DNA]</scope>
    <source>
        <strain evidence="5 6">EC13</strain>
    </source>
</reference>
<dbReference type="Pfam" id="PF25023">
    <property type="entry name" value="TEN_YD-shell"/>
    <property type="match status" value="1"/>
</dbReference>
<dbReference type="Gene3D" id="2.180.10.10">
    <property type="entry name" value="RHS repeat-associated core"/>
    <property type="match status" value="2"/>
</dbReference>
<evidence type="ECO:0000313" key="5">
    <source>
        <dbReference type="EMBL" id="KYG62841.1"/>
    </source>
</evidence>
<evidence type="ECO:0000259" key="4">
    <source>
        <dbReference type="Pfam" id="PF25023"/>
    </source>
</evidence>
<evidence type="ECO:0000256" key="3">
    <source>
        <dbReference type="SAM" id="SignalP"/>
    </source>
</evidence>
<organism evidence="5 6">
    <name type="scientific">Bdellovibrio bacteriovorus</name>
    <dbReference type="NCBI Taxonomy" id="959"/>
    <lineage>
        <taxon>Bacteria</taxon>
        <taxon>Pseudomonadati</taxon>
        <taxon>Bdellovibrionota</taxon>
        <taxon>Bdellovibrionia</taxon>
        <taxon>Bdellovibrionales</taxon>
        <taxon>Pseudobdellovibrionaceae</taxon>
        <taxon>Bdellovibrio</taxon>
    </lineage>
</organism>
<evidence type="ECO:0000256" key="1">
    <source>
        <dbReference type="ARBA" id="ARBA00022737"/>
    </source>
</evidence>
<comment type="caution">
    <text evidence="5">The sequence shown here is derived from an EMBL/GenBank/DDBJ whole genome shotgun (WGS) entry which is preliminary data.</text>
</comment>
<dbReference type="InterPro" id="IPR006530">
    <property type="entry name" value="YD"/>
</dbReference>
<evidence type="ECO:0000256" key="2">
    <source>
        <dbReference type="SAM" id="MobiDB-lite"/>
    </source>
</evidence>
<dbReference type="InterPro" id="IPR056823">
    <property type="entry name" value="TEN-like_YD-shell"/>
</dbReference>
<dbReference type="PANTHER" id="PTHR32305:SF15">
    <property type="entry name" value="PROTEIN RHSA-RELATED"/>
    <property type="match status" value="1"/>
</dbReference>
<dbReference type="NCBIfam" id="TIGR03696">
    <property type="entry name" value="Rhs_assc_core"/>
    <property type="match status" value="1"/>
</dbReference>
<name>A0A162FZ85_BDEBC</name>
<accession>A0A162FZ85</accession>
<dbReference type="PANTHER" id="PTHR32305">
    <property type="match status" value="1"/>
</dbReference>
<proteinExistence type="predicted"/>
<feature type="domain" description="Teneurin-like YD-shell" evidence="4">
    <location>
        <begin position="292"/>
        <end position="1156"/>
    </location>
</feature>
<dbReference type="InterPro" id="IPR022385">
    <property type="entry name" value="Rhs_assc_core"/>
</dbReference>
<protein>
    <recommendedName>
        <fullName evidence="4">Teneurin-like YD-shell domain-containing protein</fullName>
    </recommendedName>
</protein>
<feature type="signal peptide" evidence="3">
    <location>
        <begin position="1"/>
        <end position="22"/>
    </location>
</feature>